<protein>
    <submittedName>
        <fullName evidence="11">Cadherin-related family member 1-like</fullName>
    </submittedName>
</protein>
<evidence type="ECO:0000256" key="8">
    <source>
        <dbReference type="PROSITE-ProRule" id="PRU00043"/>
    </source>
</evidence>
<evidence type="ECO:0000313" key="11">
    <source>
        <dbReference type="RefSeq" id="XP_014679226.1"/>
    </source>
</evidence>
<keyword evidence="2" id="KW-0812">Transmembrane</keyword>
<dbReference type="Gene3D" id="2.60.40.60">
    <property type="entry name" value="Cadherins"/>
    <property type="match status" value="3"/>
</dbReference>
<dbReference type="SMART" id="SM00112">
    <property type="entry name" value="CA"/>
    <property type="match status" value="3"/>
</dbReference>
<dbReference type="PROSITE" id="PS50268">
    <property type="entry name" value="CADHERIN_2"/>
    <property type="match status" value="3"/>
</dbReference>
<evidence type="ECO:0000256" key="7">
    <source>
        <dbReference type="ARBA" id="ARBA00023136"/>
    </source>
</evidence>
<dbReference type="CDD" id="cd11304">
    <property type="entry name" value="Cadherin_repeat"/>
    <property type="match status" value="2"/>
</dbReference>
<dbReference type="InterPro" id="IPR015919">
    <property type="entry name" value="Cadherin-like_sf"/>
</dbReference>
<gene>
    <name evidence="11" type="primary">LOC106819078</name>
</gene>
<dbReference type="Pfam" id="PF00028">
    <property type="entry name" value="Cadherin"/>
    <property type="match status" value="1"/>
</dbReference>
<evidence type="ECO:0000256" key="2">
    <source>
        <dbReference type="ARBA" id="ARBA00022692"/>
    </source>
</evidence>
<dbReference type="InterPro" id="IPR002126">
    <property type="entry name" value="Cadherin-like_dom"/>
</dbReference>
<comment type="subcellular location">
    <subcellularLocation>
        <location evidence="1">Membrane</location>
        <topology evidence="1">Single-pass membrane protein</topology>
    </subcellularLocation>
</comment>
<keyword evidence="6" id="KW-1133">Transmembrane helix</keyword>
<accession>A0ABM1F455</accession>
<dbReference type="PANTHER" id="PTHR24027">
    <property type="entry name" value="CADHERIN-23"/>
    <property type="match status" value="1"/>
</dbReference>
<evidence type="ECO:0000259" key="9">
    <source>
        <dbReference type="PROSITE" id="PS50268"/>
    </source>
</evidence>
<name>A0ABM1F455_PRICU</name>
<evidence type="ECO:0000256" key="1">
    <source>
        <dbReference type="ARBA" id="ARBA00004167"/>
    </source>
</evidence>
<dbReference type="PROSITE" id="PS00232">
    <property type="entry name" value="CADHERIN_1"/>
    <property type="match status" value="1"/>
</dbReference>
<dbReference type="InterPro" id="IPR020894">
    <property type="entry name" value="Cadherin_CS"/>
</dbReference>
<dbReference type="GeneID" id="106819078"/>
<dbReference type="PANTHER" id="PTHR24027:SF422">
    <property type="entry name" value="CADHERIN DOMAIN-CONTAINING PROTEIN"/>
    <property type="match status" value="1"/>
</dbReference>
<feature type="domain" description="Cadherin" evidence="9">
    <location>
        <begin position="44"/>
        <end position="119"/>
    </location>
</feature>
<organism evidence="10 11">
    <name type="scientific">Priapulus caudatus</name>
    <name type="common">Priapulid worm</name>
    <dbReference type="NCBI Taxonomy" id="37621"/>
    <lineage>
        <taxon>Eukaryota</taxon>
        <taxon>Metazoa</taxon>
        <taxon>Ecdysozoa</taxon>
        <taxon>Scalidophora</taxon>
        <taxon>Priapulida</taxon>
        <taxon>Priapulimorpha</taxon>
        <taxon>Priapulimorphida</taxon>
        <taxon>Priapulidae</taxon>
        <taxon>Priapulus</taxon>
    </lineage>
</organism>
<evidence type="ECO:0000256" key="6">
    <source>
        <dbReference type="ARBA" id="ARBA00022989"/>
    </source>
</evidence>
<keyword evidence="4" id="KW-0677">Repeat</keyword>
<evidence type="ECO:0000256" key="4">
    <source>
        <dbReference type="ARBA" id="ARBA00022737"/>
    </source>
</evidence>
<sequence>MVLDVRSVMIAGVALHCDVKAMLDTKWLCIGTSRQCLTPGGSALPRQDPALVNKFAIDASTGVMTIAEEVDREQLLDINGRFEVMVEVRRDTDVDEWKANATALVYVNVLDINDNEPEFAKDSYTGSILENSPKSVPVTIDQGDIQVYDWDSLDNGTLAITLDGDDGVFSVQPESVVNEGTILLRVLDPTKLDYQLMQSISFQLVATEYKTPERYSGRTNVIVHLIDTNDKFPQWVDAPYYVELYENASISDHVIQLLATDADSGDYGIVYYYIVDTGIDRFVVKETTGLVSVDQPLDRETTDKYYLTVEARDYKGQGNRNSTQPGGGILDVNGQCARVREYRLTTVHRGGRL</sequence>
<keyword evidence="5 8" id="KW-0106">Calcium</keyword>
<dbReference type="RefSeq" id="XP_014679226.1">
    <property type="nucleotide sequence ID" value="XM_014823740.1"/>
</dbReference>
<evidence type="ECO:0000256" key="3">
    <source>
        <dbReference type="ARBA" id="ARBA00022729"/>
    </source>
</evidence>
<evidence type="ECO:0000256" key="5">
    <source>
        <dbReference type="ARBA" id="ARBA00022837"/>
    </source>
</evidence>
<dbReference type="InterPro" id="IPR039808">
    <property type="entry name" value="Cadherin"/>
</dbReference>
<dbReference type="Proteomes" id="UP000695022">
    <property type="component" value="Unplaced"/>
</dbReference>
<evidence type="ECO:0000313" key="10">
    <source>
        <dbReference type="Proteomes" id="UP000695022"/>
    </source>
</evidence>
<dbReference type="PRINTS" id="PR00205">
    <property type="entry name" value="CADHERIN"/>
</dbReference>
<feature type="domain" description="Cadherin" evidence="9">
    <location>
        <begin position="236"/>
        <end position="340"/>
    </location>
</feature>
<keyword evidence="7" id="KW-0472">Membrane</keyword>
<feature type="domain" description="Cadherin" evidence="9">
    <location>
        <begin position="120"/>
        <end position="241"/>
    </location>
</feature>
<keyword evidence="10" id="KW-1185">Reference proteome</keyword>
<reference evidence="11" key="1">
    <citation type="submission" date="2025-08" db="UniProtKB">
        <authorList>
            <consortium name="RefSeq"/>
        </authorList>
    </citation>
    <scope>IDENTIFICATION</scope>
</reference>
<proteinExistence type="predicted"/>
<dbReference type="SUPFAM" id="SSF49313">
    <property type="entry name" value="Cadherin-like"/>
    <property type="match status" value="3"/>
</dbReference>
<keyword evidence="3" id="KW-0732">Signal</keyword>